<dbReference type="InterPro" id="IPR024078">
    <property type="entry name" value="LmbE-like_dom_sf"/>
</dbReference>
<accession>A0A3M0Z047</accession>
<comment type="caution">
    <text evidence="1">The sequence shown here is derived from an EMBL/GenBank/DDBJ whole genome shotgun (WGS) entry which is preliminary data.</text>
</comment>
<dbReference type="InterPro" id="IPR003737">
    <property type="entry name" value="GlcNAc_PI_deacetylase-related"/>
</dbReference>
<evidence type="ECO:0000313" key="1">
    <source>
        <dbReference type="EMBL" id="RMD77712.1"/>
    </source>
</evidence>
<dbReference type="Pfam" id="PF02585">
    <property type="entry name" value="PIG-L"/>
    <property type="match status" value="1"/>
</dbReference>
<sequence length="112" mass="12991">MMLSLVVEAHRQTKLASKGKDITILDLSKSELSIKGTVEERLIEVENAKDVLGVKYREILNFPNCFFLNTKQNEDAIIEVVRKYQPDMVFIPYTLPDIRTTKIRQKLYETLC</sequence>
<protein>
    <submittedName>
        <fullName evidence="1">Uncharacterized protein</fullName>
    </submittedName>
</protein>
<organism evidence="1 2">
    <name type="scientific">Candidatus Dojkabacteria bacterium</name>
    <dbReference type="NCBI Taxonomy" id="2099670"/>
    <lineage>
        <taxon>Bacteria</taxon>
        <taxon>Candidatus Dojkabacteria</taxon>
    </lineage>
</organism>
<dbReference type="EMBL" id="RFKV01000007">
    <property type="protein sequence ID" value="RMD77712.1"/>
    <property type="molecule type" value="Genomic_DNA"/>
</dbReference>
<proteinExistence type="predicted"/>
<name>A0A3M0Z047_9BACT</name>
<dbReference type="Proteomes" id="UP000269410">
    <property type="component" value="Unassembled WGS sequence"/>
</dbReference>
<dbReference type="SUPFAM" id="SSF102588">
    <property type="entry name" value="LmbE-like"/>
    <property type="match status" value="1"/>
</dbReference>
<gene>
    <name evidence="1" type="ORF">D6810_00250</name>
</gene>
<dbReference type="Gene3D" id="3.40.50.10320">
    <property type="entry name" value="LmbE-like"/>
    <property type="match status" value="1"/>
</dbReference>
<evidence type="ECO:0000313" key="2">
    <source>
        <dbReference type="Proteomes" id="UP000269410"/>
    </source>
</evidence>
<reference evidence="1 2" key="1">
    <citation type="submission" date="2018-10" db="EMBL/GenBank/DDBJ databases">
        <title>Thermophilic Lithotrophy and Phototrophy in an Intertidal, Iron-rich, Geothermal Spring.</title>
        <authorList>
            <person name="Ward L.M."/>
            <person name="Idei A."/>
            <person name="Nakagawa M."/>
            <person name="Ueno Y."/>
            <person name="Fischer W."/>
            <person name="Mcglynn S.E."/>
        </authorList>
    </citation>
    <scope>NUCLEOTIDE SEQUENCE [LARGE SCALE GENOMIC DNA]</scope>
    <source>
        <strain evidence="1">J137</strain>
    </source>
</reference>
<dbReference type="AlphaFoldDB" id="A0A3M0Z047"/>